<dbReference type="PANTHER" id="PTHR31088:SF9">
    <property type="entry name" value="PHAGE SHOCK PROTEIN A"/>
    <property type="match status" value="1"/>
</dbReference>
<keyword evidence="2" id="KW-0175">Coiled coil</keyword>
<evidence type="ECO:0000256" key="1">
    <source>
        <dbReference type="ARBA" id="ARBA00043985"/>
    </source>
</evidence>
<dbReference type="Proteomes" id="UP000053586">
    <property type="component" value="Unassembled WGS sequence"/>
</dbReference>
<evidence type="ECO:0000313" key="4">
    <source>
        <dbReference type="EMBL" id="GAB55356.1"/>
    </source>
</evidence>
<dbReference type="OrthoDB" id="8844617at2"/>
<protein>
    <recommendedName>
        <fullName evidence="6">Phage shock protein A</fullName>
    </recommendedName>
</protein>
<sequence length="227" mass="24622">MSLGRLWTALKGHTNKSLEDAADSQALTILDQQIREAKKEIQLCGQSLHSIAAKRKMAQNKIESYNADIDKYSQSAAQHAETNRELALECAQRVGEIENLKASEQKILDSYMKNEGSLKSNLVTAKNNLRMLEQQVDQVKATQAVQKAQVAASTHFEGGNSKVKTALDSLERIKQKQAEREAALDASAELAEIETGADLDNKLRQAGGSAGGGSSEDMLAKILAGKK</sequence>
<dbReference type="AlphaFoldDB" id="H5TAM9"/>
<evidence type="ECO:0000313" key="5">
    <source>
        <dbReference type="Proteomes" id="UP000053586"/>
    </source>
</evidence>
<dbReference type="eggNOG" id="COG1842">
    <property type="taxonomic scope" value="Bacteria"/>
</dbReference>
<dbReference type="EMBL" id="BAET01000012">
    <property type="protein sequence ID" value="GAB55356.1"/>
    <property type="molecule type" value="Genomic_DNA"/>
</dbReference>
<accession>H5TAM9</accession>
<proteinExistence type="inferred from homology"/>
<comment type="similarity">
    <text evidence="1">Belongs to the PspA/Vipp/IM30 family.</text>
</comment>
<comment type="caution">
    <text evidence="4">The sequence shown here is derived from an EMBL/GenBank/DDBJ whole genome shotgun (WGS) entry which is preliminary data.</text>
</comment>
<keyword evidence="5" id="KW-1185">Reference proteome</keyword>
<feature type="region of interest" description="Disordered" evidence="3">
    <location>
        <begin position="197"/>
        <end position="227"/>
    </location>
</feature>
<evidence type="ECO:0000256" key="3">
    <source>
        <dbReference type="SAM" id="MobiDB-lite"/>
    </source>
</evidence>
<evidence type="ECO:0000256" key="2">
    <source>
        <dbReference type="SAM" id="Coils"/>
    </source>
</evidence>
<gene>
    <name evidence="4" type="ORF">GPUN_1232</name>
</gene>
<name>H5TAM9_9ALTE</name>
<dbReference type="PANTHER" id="PTHR31088">
    <property type="entry name" value="MEMBRANE-ASSOCIATED PROTEIN VIPP1, CHLOROPLASTIC"/>
    <property type="match status" value="1"/>
</dbReference>
<reference evidence="4 5" key="1">
    <citation type="journal article" date="2012" name="J. Bacteriol.">
        <title>Genome sequence of proteorhodopsin-containing sea ice bacterium Glaciecola punicea ACAM 611T.</title>
        <authorList>
            <person name="Qin Q.-L."/>
            <person name="Xie B.-B."/>
            <person name="Shu Y.-L."/>
            <person name="Rong J.-C."/>
            <person name="Zhao D.-L."/>
            <person name="Zhang X.-Y."/>
            <person name="Chen X.-L."/>
            <person name="Zhou B.-C."/>
            <person name="Zhanga Y.-Z."/>
        </authorList>
    </citation>
    <scope>NUCLEOTIDE SEQUENCE [LARGE SCALE GENOMIC DNA]</scope>
    <source>
        <strain evidence="4 5">ACAM 611</strain>
    </source>
</reference>
<reference evidence="4 5" key="2">
    <citation type="journal article" date="2017" name="Antonie Van Leeuwenhoek">
        <title>Rhizobium rhizosphaerae sp. nov., a novel species isolated from rice rhizosphere.</title>
        <authorList>
            <person name="Zhao J.J."/>
            <person name="Zhang J."/>
            <person name="Zhang R.J."/>
            <person name="Zhang C.W."/>
            <person name="Yin H.Q."/>
            <person name="Zhang X.X."/>
        </authorList>
    </citation>
    <scope>NUCLEOTIDE SEQUENCE [LARGE SCALE GENOMIC DNA]</scope>
    <source>
        <strain evidence="4 5">ACAM 611</strain>
    </source>
</reference>
<feature type="coiled-coil region" evidence="2">
    <location>
        <begin position="115"/>
        <end position="142"/>
    </location>
</feature>
<organism evidence="4 5">
    <name type="scientific">Glaciecola punicea ACAM 611</name>
    <dbReference type="NCBI Taxonomy" id="1121923"/>
    <lineage>
        <taxon>Bacteria</taxon>
        <taxon>Pseudomonadati</taxon>
        <taxon>Pseudomonadota</taxon>
        <taxon>Gammaproteobacteria</taxon>
        <taxon>Alteromonadales</taxon>
        <taxon>Alteromonadaceae</taxon>
        <taxon>Glaciecola</taxon>
    </lineage>
</organism>
<dbReference type="InterPro" id="IPR007157">
    <property type="entry name" value="PspA_VIPP1"/>
</dbReference>
<dbReference type="RefSeq" id="WP_006004366.1">
    <property type="nucleotide sequence ID" value="NZ_BAET01000012.1"/>
</dbReference>
<evidence type="ECO:0008006" key="6">
    <source>
        <dbReference type="Google" id="ProtNLM"/>
    </source>
</evidence>
<dbReference type="Pfam" id="PF04012">
    <property type="entry name" value="PspA_IM30"/>
    <property type="match status" value="1"/>
</dbReference>
<dbReference type="STRING" id="56804.BAE46_06115"/>